<protein>
    <recommendedName>
        <fullName evidence="4">VanZ-like domain-containing protein</fullName>
    </recommendedName>
</protein>
<proteinExistence type="predicted"/>
<keyword evidence="3" id="KW-1185">Reference proteome</keyword>
<reference evidence="2 3" key="1">
    <citation type="submission" date="2020-02" db="EMBL/GenBank/DDBJ databases">
        <title>Albibacoteraceae fam. nov., the first described family within the subdivision 4 Verrucomicrobia.</title>
        <authorList>
            <person name="Xi F."/>
        </authorList>
    </citation>
    <scope>NUCLEOTIDE SEQUENCE [LARGE SCALE GENOMIC DNA]</scope>
    <source>
        <strain evidence="2 3">CK1056</strain>
    </source>
</reference>
<evidence type="ECO:0000313" key="2">
    <source>
        <dbReference type="EMBL" id="NDV61934.1"/>
    </source>
</evidence>
<feature type="transmembrane region" description="Helical" evidence="1">
    <location>
        <begin position="116"/>
        <end position="136"/>
    </location>
</feature>
<keyword evidence="1" id="KW-0812">Transmembrane</keyword>
<feature type="transmembrane region" description="Helical" evidence="1">
    <location>
        <begin position="84"/>
        <end position="104"/>
    </location>
</feature>
<dbReference type="Proteomes" id="UP000478417">
    <property type="component" value="Unassembled WGS sequence"/>
</dbReference>
<evidence type="ECO:0008006" key="4">
    <source>
        <dbReference type="Google" id="ProtNLM"/>
    </source>
</evidence>
<feature type="transmembrane region" description="Helical" evidence="1">
    <location>
        <begin position="21"/>
        <end position="39"/>
    </location>
</feature>
<accession>A0A6B2M1C7</accession>
<sequence length="145" mass="16929">MKPLYEQFTSKEQWRTVDVRRVSYVVIMILSFIVTEIGRHSYRPIIYRNEINDFGLADSIGNMGGIVVQVFFALVLFNSHLKQGFKLIVFLVVGYIFYEILQPVLPKGTFDWKDVYGTILGGAFAAILFFVIQKYFRRNRVLFKL</sequence>
<dbReference type="RefSeq" id="WP_163963384.1">
    <property type="nucleotide sequence ID" value="NZ_JAAGNX010000002.1"/>
</dbReference>
<keyword evidence="1" id="KW-0472">Membrane</keyword>
<gene>
    <name evidence="2" type="ORF">G0Q06_05680</name>
</gene>
<dbReference type="EMBL" id="JAAGNX010000002">
    <property type="protein sequence ID" value="NDV61934.1"/>
    <property type="molecule type" value="Genomic_DNA"/>
</dbReference>
<comment type="caution">
    <text evidence="2">The sequence shown here is derived from an EMBL/GenBank/DDBJ whole genome shotgun (WGS) entry which is preliminary data.</text>
</comment>
<dbReference type="AlphaFoldDB" id="A0A6B2M1C7"/>
<organism evidence="2 3">
    <name type="scientific">Oceanipulchritudo coccoides</name>
    <dbReference type="NCBI Taxonomy" id="2706888"/>
    <lineage>
        <taxon>Bacteria</taxon>
        <taxon>Pseudomonadati</taxon>
        <taxon>Verrucomicrobiota</taxon>
        <taxon>Opitutia</taxon>
        <taxon>Puniceicoccales</taxon>
        <taxon>Oceanipulchritudinaceae</taxon>
        <taxon>Oceanipulchritudo</taxon>
    </lineage>
</organism>
<evidence type="ECO:0000256" key="1">
    <source>
        <dbReference type="SAM" id="Phobius"/>
    </source>
</evidence>
<feature type="transmembrane region" description="Helical" evidence="1">
    <location>
        <begin position="59"/>
        <end position="77"/>
    </location>
</feature>
<name>A0A6B2M1C7_9BACT</name>
<evidence type="ECO:0000313" key="3">
    <source>
        <dbReference type="Proteomes" id="UP000478417"/>
    </source>
</evidence>
<keyword evidence="1" id="KW-1133">Transmembrane helix</keyword>